<feature type="domain" description="HTH marR-type" evidence="4">
    <location>
        <begin position="4"/>
        <end position="144"/>
    </location>
</feature>
<dbReference type="InterPro" id="IPR036388">
    <property type="entry name" value="WH-like_DNA-bd_sf"/>
</dbReference>
<reference evidence="5" key="1">
    <citation type="journal article" date="2023" name="Int. J. Syst. Evol. Microbiol.">
        <title>&lt;i&gt;Holtiella tumoricola&lt;/i&gt; gen. nov. sp. nov., isolated from a human clinical sample.</title>
        <authorList>
            <person name="Allen-Vercoe E."/>
            <person name="Daigneault M.C."/>
            <person name="Vancuren S.J."/>
            <person name="Cochrane K."/>
            <person name="O'Neal L.L."/>
            <person name="Sankaranarayanan K."/>
            <person name="Lawson P.A."/>
        </authorList>
    </citation>
    <scope>NUCLEOTIDE SEQUENCE</scope>
    <source>
        <strain evidence="5">CC70A</strain>
    </source>
</reference>
<evidence type="ECO:0000256" key="1">
    <source>
        <dbReference type="ARBA" id="ARBA00023015"/>
    </source>
</evidence>
<keyword evidence="2" id="KW-0238">DNA-binding</keyword>
<keyword evidence="3" id="KW-0804">Transcription</keyword>
<dbReference type="Pfam" id="PF12802">
    <property type="entry name" value="MarR_2"/>
    <property type="match status" value="1"/>
</dbReference>
<dbReference type="EMBL" id="JAQIFT010000044">
    <property type="protein sequence ID" value="MDA3732014.1"/>
    <property type="molecule type" value="Genomic_DNA"/>
</dbReference>
<dbReference type="Proteomes" id="UP001169242">
    <property type="component" value="Unassembled WGS sequence"/>
</dbReference>
<accession>A0AA42DN70</accession>
<organism evidence="5 6">
    <name type="scientific">Holtiella tumoricola</name>
    <dbReference type="NCBI Taxonomy" id="3018743"/>
    <lineage>
        <taxon>Bacteria</taxon>
        <taxon>Bacillati</taxon>
        <taxon>Bacillota</taxon>
        <taxon>Clostridia</taxon>
        <taxon>Lachnospirales</taxon>
        <taxon>Cellulosilyticaceae</taxon>
        <taxon>Holtiella</taxon>
    </lineage>
</organism>
<evidence type="ECO:0000259" key="4">
    <source>
        <dbReference type="PROSITE" id="PS50995"/>
    </source>
</evidence>
<dbReference type="SMART" id="SM00347">
    <property type="entry name" value="HTH_MARR"/>
    <property type="match status" value="1"/>
</dbReference>
<dbReference type="GO" id="GO:0003677">
    <property type="term" value="F:DNA binding"/>
    <property type="evidence" value="ECO:0007669"/>
    <property type="project" value="UniProtKB-KW"/>
</dbReference>
<dbReference type="Gene3D" id="1.10.10.10">
    <property type="entry name" value="Winged helix-like DNA-binding domain superfamily/Winged helix DNA-binding domain"/>
    <property type="match status" value="1"/>
</dbReference>
<dbReference type="SUPFAM" id="SSF46785">
    <property type="entry name" value="Winged helix' DNA-binding domain"/>
    <property type="match status" value="1"/>
</dbReference>
<dbReference type="AlphaFoldDB" id="A0AA42DN70"/>
<keyword evidence="6" id="KW-1185">Reference proteome</keyword>
<evidence type="ECO:0000313" key="5">
    <source>
        <dbReference type="EMBL" id="MDA3732014.1"/>
    </source>
</evidence>
<proteinExistence type="predicted"/>
<dbReference type="InterPro" id="IPR036390">
    <property type="entry name" value="WH_DNA-bd_sf"/>
</dbReference>
<evidence type="ECO:0000256" key="2">
    <source>
        <dbReference type="ARBA" id="ARBA00023125"/>
    </source>
</evidence>
<dbReference type="GO" id="GO:0003700">
    <property type="term" value="F:DNA-binding transcription factor activity"/>
    <property type="evidence" value="ECO:0007669"/>
    <property type="project" value="InterPro"/>
</dbReference>
<dbReference type="PANTHER" id="PTHR42756:SF1">
    <property type="entry name" value="TRANSCRIPTIONAL REPRESSOR OF EMRAB OPERON"/>
    <property type="match status" value="1"/>
</dbReference>
<dbReference type="PROSITE" id="PS50995">
    <property type="entry name" value="HTH_MARR_2"/>
    <property type="match status" value="1"/>
</dbReference>
<keyword evidence="1" id="KW-0805">Transcription regulation</keyword>
<dbReference type="RefSeq" id="WP_271012309.1">
    <property type="nucleotide sequence ID" value="NZ_JAQIFT010000044.1"/>
</dbReference>
<evidence type="ECO:0000313" key="6">
    <source>
        <dbReference type="Proteomes" id="UP001169242"/>
    </source>
</evidence>
<dbReference type="PANTHER" id="PTHR42756">
    <property type="entry name" value="TRANSCRIPTIONAL REGULATOR, MARR"/>
    <property type="match status" value="1"/>
</dbReference>
<evidence type="ECO:0000256" key="3">
    <source>
        <dbReference type="ARBA" id="ARBA00023163"/>
    </source>
</evidence>
<dbReference type="InterPro" id="IPR000835">
    <property type="entry name" value="HTH_MarR-typ"/>
</dbReference>
<dbReference type="PRINTS" id="PR00598">
    <property type="entry name" value="HTHMARR"/>
</dbReference>
<name>A0AA42DN70_9FIRM</name>
<gene>
    <name evidence="5" type="ORF">PBV87_11030</name>
</gene>
<sequence length="147" mass="17443">MKKEKHIGFEVKTLSNLIKRCFEEKLRVKNLDSLTGMQGWIIAYIHRQDNEEGKEIFQRDIEKEFKIRRSTATGVLQVMERDELIIREAVDYDARLKRIKLTPKAIKGQEMVLENIKEIESQLMRGLTQEEIETFFYLIDKIKVNVN</sequence>
<protein>
    <submittedName>
        <fullName evidence="5">MarR family transcriptional regulator</fullName>
    </submittedName>
</protein>
<comment type="caution">
    <text evidence="5">The sequence shown here is derived from an EMBL/GenBank/DDBJ whole genome shotgun (WGS) entry which is preliminary data.</text>
</comment>